<dbReference type="GO" id="GO:0071949">
    <property type="term" value="F:FAD binding"/>
    <property type="evidence" value="ECO:0007669"/>
    <property type="project" value="InterPro"/>
</dbReference>
<evidence type="ECO:0000313" key="3">
    <source>
        <dbReference type="Proteomes" id="UP000185895"/>
    </source>
</evidence>
<dbReference type="GO" id="GO:0009882">
    <property type="term" value="F:blue light photoreceptor activity"/>
    <property type="evidence" value="ECO:0007669"/>
    <property type="project" value="InterPro"/>
</dbReference>
<gene>
    <name evidence="2" type="ORF">BJI46_02830</name>
</gene>
<dbReference type="OrthoDB" id="557705at2"/>
<dbReference type="STRING" id="1262585.BJI46_02830"/>
<dbReference type="Pfam" id="PF04940">
    <property type="entry name" value="BLUF"/>
    <property type="match status" value="1"/>
</dbReference>
<evidence type="ECO:0000259" key="1">
    <source>
        <dbReference type="PROSITE" id="PS50925"/>
    </source>
</evidence>
<dbReference type="Proteomes" id="UP000185895">
    <property type="component" value="Unassembled WGS sequence"/>
</dbReference>
<evidence type="ECO:0000313" key="2">
    <source>
        <dbReference type="EMBL" id="OEY95868.1"/>
    </source>
</evidence>
<dbReference type="InterPro" id="IPR007024">
    <property type="entry name" value="BLUF_domain"/>
</dbReference>
<dbReference type="PROSITE" id="PS50925">
    <property type="entry name" value="BLUF"/>
    <property type="match status" value="1"/>
</dbReference>
<proteinExistence type="predicted"/>
<dbReference type="RefSeq" id="WP_070069903.1">
    <property type="nucleotide sequence ID" value="NZ_MKKK01000023.1"/>
</dbReference>
<dbReference type="InterPro" id="IPR036046">
    <property type="entry name" value="Acylphosphatase-like_dom_sf"/>
</dbReference>
<dbReference type="SUPFAM" id="SSF54975">
    <property type="entry name" value="Acylphosphatase/BLUF domain-like"/>
    <property type="match status" value="1"/>
</dbReference>
<dbReference type="EMBL" id="MKKK01000023">
    <property type="protein sequence ID" value="OEY95868.1"/>
    <property type="molecule type" value="Genomic_DNA"/>
</dbReference>
<name>A0A1E7R962_9GAMM</name>
<sequence>MKVMLCYASKRKINDDENLLEDIIDILTLARKFNQENEIYGVLYYADNAFFQCLEGEQSTIESLYRNIEKDIRHHCVKRLCIIEIEKFRFKKWSMKYVEKDSMIDHYFKENGIEKFDPQKLDLHHLSNFIETLITVNQTNRKNRTRTGFNNRGITPFL</sequence>
<accession>A0A1E7R962</accession>
<dbReference type="SMART" id="SM01034">
    <property type="entry name" value="BLUF"/>
    <property type="match status" value="1"/>
</dbReference>
<reference evidence="2 3" key="1">
    <citation type="submission" date="2016-09" db="EMBL/GenBank/DDBJ databases">
        <authorList>
            <person name="Capua I."/>
            <person name="De Benedictis P."/>
            <person name="Joannis T."/>
            <person name="Lombin L.H."/>
            <person name="Cattoli G."/>
        </authorList>
    </citation>
    <scope>NUCLEOTIDE SEQUENCE [LARGE SCALE GENOMIC DNA]</scope>
    <source>
        <strain evidence="2 3">ANC 4671</strain>
    </source>
</reference>
<comment type="caution">
    <text evidence="2">The sequence shown here is derived from an EMBL/GenBank/DDBJ whole genome shotgun (WGS) entry which is preliminary data.</text>
</comment>
<dbReference type="AlphaFoldDB" id="A0A1E7R962"/>
<organism evidence="2 3">
    <name type="scientific">Acinetobacter qingfengensis</name>
    <dbReference type="NCBI Taxonomy" id="1262585"/>
    <lineage>
        <taxon>Bacteria</taxon>
        <taxon>Pseudomonadati</taxon>
        <taxon>Pseudomonadota</taxon>
        <taxon>Gammaproteobacteria</taxon>
        <taxon>Moraxellales</taxon>
        <taxon>Moraxellaceae</taxon>
        <taxon>Acinetobacter</taxon>
    </lineage>
</organism>
<protein>
    <recommendedName>
        <fullName evidence="1">BLUF domain-containing protein</fullName>
    </recommendedName>
</protein>
<feature type="domain" description="BLUF" evidence="1">
    <location>
        <begin position="2"/>
        <end position="96"/>
    </location>
</feature>
<keyword evidence="3" id="KW-1185">Reference proteome</keyword>
<dbReference type="Gene3D" id="3.30.70.100">
    <property type="match status" value="1"/>
</dbReference>